<protein>
    <submittedName>
        <fullName evidence="2">Uncharacterized protein</fullName>
    </submittedName>
</protein>
<evidence type="ECO:0000256" key="1">
    <source>
        <dbReference type="SAM" id="MobiDB-lite"/>
    </source>
</evidence>
<reference evidence="2" key="1">
    <citation type="journal article" date="2022" name="G3 (Bethesda)">
        <title>High quality genome of the basidiomycete yeast Dioszegia hungarica PDD-24b-2 isolated from cloud water.</title>
        <authorList>
            <person name="Jarrige D."/>
            <person name="Haridas S."/>
            <person name="Bleykasten-Grosshans C."/>
            <person name="Joly M."/>
            <person name="Nadalig T."/>
            <person name="Sancelme M."/>
            <person name="Vuilleumier S."/>
            <person name="Grigoriev I.V."/>
            <person name="Amato P."/>
            <person name="Bringel F."/>
        </authorList>
    </citation>
    <scope>NUCLEOTIDE SEQUENCE</scope>
    <source>
        <strain evidence="2">PDD-24b-2</strain>
    </source>
</reference>
<comment type="caution">
    <text evidence="2">The sequence shown here is derived from an EMBL/GenBank/DDBJ whole genome shotgun (WGS) entry which is preliminary data.</text>
</comment>
<gene>
    <name evidence="2" type="ORF">MKK02DRAFT_40504</name>
</gene>
<dbReference type="GeneID" id="77730330"/>
<dbReference type="RefSeq" id="XP_052941981.1">
    <property type="nucleotide sequence ID" value="XM_053091125.1"/>
</dbReference>
<feature type="region of interest" description="Disordered" evidence="1">
    <location>
        <begin position="1"/>
        <end position="29"/>
    </location>
</feature>
<proteinExistence type="predicted"/>
<dbReference type="AlphaFoldDB" id="A0AA38LS55"/>
<organism evidence="2 3">
    <name type="scientific">Dioszegia hungarica</name>
    <dbReference type="NCBI Taxonomy" id="4972"/>
    <lineage>
        <taxon>Eukaryota</taxon>
        <taxon>Fungi</taxon>
        <taxon>Dikarya</taxon>
        <taxon>Basidiomycota</taxon>
        <taxon>Agaricomycotina</taxon>
        <taxon>Tremellomycetes</taxon>
        <taxon>Tremellales</taxon>
        <taxon>Bulleribasidiaceae</taxon>
        <taxon>Dioszegia</taxon>
    </lineage>
</organism>
<dbReference type="Proteomes" id="UP001164286">
    <property type="component" value="Unassembled WGS sequence"/>
</dbReference>
<accession>A0AA38LS55</accession>
<name>A0AA38LS55_9TREE</name>
<evidence type="ECO:0000313" key="2">
    <source>
        <dbReference type="EMBL" id="KAI9632204.1"/>
    </source>
</evidence>
<dbReference type="EMBL" id="JAKWFO010000014">
    <property type="protein sequence ID" value="KAI9632204.1"/>
    <property type="molecule type" value="Genomic_DNA"/>
</dbReference>
<sequence length="220" mass="24866">MPRRAFTLDCSDSLPTPDSLETTPGADRDGDGNMYNGYWFTFKREDLEWAENPVSKVTKVTEGKSKDMSNDEVFDHILSFYRGPVIPDTDLITLRKNSLWLSSARSVERLTISKTPNYSDIDTQFAFECAEIKPGLATLNILFLRNRSYELGKDDSMATFLWQHAKIRAGEPLSKEGQFIGESVYQEARGARLGLEPATLSLMQPLLLGPELLRTNLRYS</sequence>
<feature type="compositionally biased region" description="Polar residues" evidence="1">
    <location>
        <begin position="13"/>
        <end position="22"/>
    </location>
</feature>
<evidence type="ECO:0000313" key="3">
    <source>
        <dbReference type="Proteomes" id="UP001164286"/>
    </source>
</evidence>
<keyword evidence="3" id="KW-1185">Reference proteome</keyword>